<dbReference type="PRINTS" id="PR00463">
    <property type="entry name" value="EP450I"/>
</dbReference>
<evidence type="ECO:0000256" key="8">
    <source>
        <dbReference type="SAM" id="MobiDB-lite"/>
    </source>
</evidence>
<dbReference type="PRINTS" id="PR00385">
    <property type="entry name" value="P450"/>
</dbReference>
<dbReference type="InterPro" id="IPR001128">
    <property type="entry name" value="Cyt_P450"/>
</dbReference>
<dbReference type="PANTHER" id="PTHR47953">
    <property type="entry name" value="OS08G0105600 PROTEIN"/>
    <property type="match status" value="1"/>
</dbReference>
<keyword evidence="6" id="KW-0503">Monooxygenase</keyword>
<dbReference type="Proteomes" id="UP000595140">
    <property type="component" value="Unassembled WGS sequence"/>
</dbReference>
<proteinExistence type="inferred from homology"/>
<dbReference type="InterPro" id="IPR002401">
    <property type="entry name" value="Cyt_P450_E_grp-I"/>
</dbReference>
<protein>
    <recommendedName>
        <fullName evidence="9">CCHC-type domain-containing protein</fullName>
    </recommendedName>
</protein>
<keyword evidence="4" id="KW-0560">Oxidoreductase</keyword>
<dbReference type="EMBL" id="OOIL02002808">
    <property type="protein sequence ID" value="VFQ84630.1"/>
    <property type="molecule type" value="Genomic_DNA"/>
</dbReference>
<reference evidence="10 11" key="1">
    <citation type="submission" date="2018-04" db="EMBL/GenBank/DDBJ databases">
        <authorList>
            <person name="Vogel A."/>
        </authorList>
    </citation>
    <scope>NUCLEOTIDE SEQUENCE [LARGE SCALE GENOMIC DNA]</scope>
</reference>
<sequence>MKMPPGPRRLPLIGSLHHLVGKYPPHRLRELAKIHGPLMHVQLGEVFAVIASSPSMAKAVFKTHDLAFASRPKLLVPETLFYKRSDIFFCSYGDYWRQVRKIVIVHLLSNKNVKDFGSIRQDEVSRVMELVRSHVGRRRPVNVRKIISRFTSSMTCRAAFGSVMKNEDEFITLVDEVVVFLGEFDVADIFHSLKFLHRLSSTRRKLPKIHKRVNAILDDVIDCHKKKKKKKRLHAAGGGSDEEENLIDYLLRIIGADDLHFPITDDNIKALVLDMFLGNFNIMDFGFGIAGSSGNGISSEAPVETSSVAMVVPSSPLPFGSSVGATTMTSFSMPSSIFGSAPRPIPGLETTGDYPVGNSNPFLGPTMAPAWTVNFGPNAGFPAPVNPFVGPHWASNGPFLHTPNAVGAISVPASSVQRPPKFNGTNFKMWQQKMMFFLTVLGFAEYVQQDPSQPNEANDPLVAMVNQAWYHNNYLAINIILEGLEDTLYPVYAGAKLAKELWNSLNKKYQAEDAGTKKFIVGKMLDYKMVDSKFLVAEAEELTVIFNKCNEEKVGVSEAFQVAAIIHKLPRSWEDFQADLKLKRTELNLEQLLTRLRIREEGLARRGGGAKANVVEHPSDSSHGGKDKKKMGPKGGVSKFAGKCYNCGITGHRSSDYRKKMPQKNKKKTTKAMCAELDNLDLCAVVTEVNLVGSNPREWFVDIGATRTETSAMTLVWAMVEMLRSPNVLAKAQAEVRGATGGSREKLDVEELRYMKLVVKENLRFHPALPLSFPRECIEETEVEGYTIPAKTWIMVNLQSISRDPAYWEDAGSFEPERFESSGVDFMGNNFEFLPFGGGRRICPGLSFGLANVYLLLANLLYHFDWKLPREAEYARSLDLTETAGVTDLLAGRRMTCIWSPRPTLHN</sequence>
<dbReference type="InterPro" id="IPR036396">
    <property type="entry name" value="Cyt_P450_sf"/>
</dbReference>
<evidence type="ECO:0000256" key="3">
    <source>
        <dbReference type="ARBA" id="ARBA00022723"/>
    </source>
</evidence>
<feature type="binding site" description="axial binding residue" evidence="7">
    <location>
        <position position="843"/>
    </location>
    <ligand>
        <name>heme</name>
        <dbReference type="ChEBI" id="CHEBI:30413"/>
    </ligand>
    <ligandPart>
        <name>Fe</name>
        <dbReference type="ChEBI" id="CHEBI:18248"/>
    </ligandPart>
</feature>
<evidence type="ECO:0000256" key="5">
    <source>
        <dbReference type="ARBA" id="ARBA00023004"/>
    </source>
</evidence>
<evidence type="ECO:0000259" key="9">
    <source>
        <dbReference type="Pfam" id="PF00098"/>
    </source>
</evidence>
<name>A0A484M6Y2_9ASTE</name>
<organism evidence="10 11">
    <name type="scientific">Cuscuta campestris</name>
    <dbReference type="NCBI Taxonomy" id="132261"/>
    <lineage>
        <taxon>Eukaryota</taxon>
        <taxon>Viridiplantae</taxon>
        <taxon>Streptophyta</taxon>
        <taxon>Embryophyta</taxon>
        <taxon>Tracheophyta</taxon>
        <taxon>Spermatophyta</taxon>
        <taxon>Magnoliopsida</taxon>
        <taxon>eudicotyledons</taxon>
        <taxon>Gunneridae</taxon>
        <taxon>Pentapetalae</taxon>
        <taxon>asterids</taxon>
        <taxon>lamiids</taxon>
        <taxon>Solanales</taxon>
        <taxon>Convolvulaceae</taxon>
        <taxon>Cuscuteae</taxon>
        <taxon>Cuscuta</taxon>
        <taxon>Cuscuta subgen. Grammica</taxon>
        <taxon>Cuscuta sect. Cleistogrammica</taxon>
    </lineage>
</organism>
<dbReference type="Pfam" id="PF14223">
    <property type="entry name" value="Retrotran_gag_2"/>
    <property type="match status" value="1"/>
</dbReference>
<keyword evidence="5 7" id="KW-0408">Iron</keyword>
<accession>A0A484M6Y2</accession>
<evidence type="ECO:0000256" key="7">
    <source>
        <dbReference type="PIRSR" id="PIRSR602401-1"/>
    </source>
</evidence>
<evidence type="ECO:0000313" key="11">
    <source>
        <dbReference type="Proteomes" id="UP000595140"/>
    </source>
</evidence>
<dbReference type="GO" id="GO:0005506">
    <property type="term" value="F:iron ion binding"/>
    <property type="evidence" value="ECO:0007669"/>
    <property type="project" value="InterPro"/>
</dbReference>
<evidence type="ECO:0000256" key="6">
    <source>
        <dbReference type="ARBA" id="ARBA00023033"/>
    </source>
</evidence>
<comment type="cofactor">
    <cofactor evidence="7">
        <name>heme</name>
        <dbReference type="ChEBI" id="CHEBI:30413"/>
    </cofactor>
</comment>
<dbReference type="GO" id="GO:0008270">
    <property type="term" value="F:zinc ion binding"/>
    <property type="evidence" value="ECO:0007669"/>
    <property type="project" value="InterPro"/>
</dbReference>
<evidence type="ECO:0000256" key="1">
    <source>
        <dbReference type="ARBA" id="ARBA00010617"/>
    </source>
</evidence>
<dbReference type="Pfam" id="PF00098">
    <property type="entry name" value="zf-CCHC"/>
    <property type="match status" value="1"/>
</dbReference>
<evidence type="ECO:0000256" key="4">
    <source>
        <dbReference type="ARBA" id="ARBA00023002"/>
    </source>
</evidence>
<evidence type="ECO:0000256" key="2">
    <source>
        <dbReference type="ARBA" id="ARBA00022617"/>
    </source>
</evidence>
<dbReference type="GO" id="GO:0016705">
    <property type="term" value="F:oxidoreductase activity, acting on paired donors, with incorporation or reduction of molecular oxygen"/>
    <property type="evidence" value="ECO:0007669"/>
    <property type="project" value="InterPro"/>
</dbReference>
<keyword evidence="2 7" id="KW-0349">Heme</keyword>
<keyword evidence="11" id="KW-1185">Reference proteome</keyword>
<comment type="similarity">
    <text evidence="1">Belongs to the cytochrome P450 family.</text>
</comment>
<dbReference type="InterPro" id="IPR001878">
    <property type="entry name" value="Znf_CCHC"/>
</dbReference>
<dbReference type="InterPro" id="IPR052306">
    <property type="entry name" value="CYP450_71D"/>
</dbReference>
<evidence type="ECO:0000313" key="10">
    <source>
        <dbReference type="EMBL" id="VFQ84630.1"/>
    </source>
</evidence>
<gene>
    <name evidence="10" type="ORF">CCAM_LOCUS26406</name>
</gene>
<feature type="region of interest" description="Disordered" evidence="8">
    <location>
        <begin position="608"/>
        <end position="634"/>
    </location>
</feature>
<dbReference type="Gene3D" id="1.10.630.10">
    <property type="entry name" value="Cytochrome P450"/>
    <property type="match status" value="2"/>
</dbReference>
<dbReference type="PANTHER" id="PTHR47953:SF16">
    <property type="entry name" value="CYTOCHROME P450 71D8"/>
    <property type="match status" value="1"/>
</dbReference>
<dbReference type="InterPro" id="IPR017972">
    <property type="entry name" value="Cyt_P450_CS"/>
</dbReference>
<feature type="domain" description="CCHC-type" evidence="9">
    <location>
        <begin position="642"/>
        <end position="656"/>
    </location>
</feature>
<dbReference type="Pfam" id="PF00067">
    <property type="entry name" value="p450"/>
    <property type="match status" value="2"/>
</dbReference>
<dbReference type="PROSITE" id="PS00086">
    <property type="entry name" value="CYTOCHROME_P450"/>
    <property type="match status" value="1"/>
</dbReference>
<dbReference type="GO" id="GO:0020037">
    <property type="term" value="F:heme binding"/>
    <property type="evidence" value="ECO:0007669"/>
    <property type="project" value="InterPro"/>
</dbReference>
<keyword evidence="3 7" id="KW-0479">Metal-binding</keyword>
<dbReference type="GO" id="GO:0003676">
    <property type="term" value="F:nucleic acid binding"/>
    <property type="evidence" value="ECO:0007669"/>
    <property type="project" value="InterPro"/>
</dbReference>
<dbReference type="OrthoDB" id="685040at2759"/>
<dbReference type="AlphaFoldDB" id="A0A484M6Y2"/>
<dbReference type="GO" id="GO:0004497">
    <property type="term" value="F:monooxygenase activity"/>
    <property type="evidence" value="ECO:0007669"/>
    <property type="project" value="UniProtKB-KW"/>
</dbReference>
<dbReference type="SUPFAM" id="SSF48264">
    <property type="entry name" value="Cytochrome P450"/>
    <property type="match status" value="2"/>
</dbReference>